<proteinExistence type="predicted"/>
<evidence type="ECO:0000313" key="3">
    <source>
        <dbReference type="Proteomes" id="UP000663720"/>
    </source>
</evidence>
<feature type="domain" description="CRISPR-associated protein Cas6 C-terminal" evidence="1">
    <location>
        <begin position="188"/>
        <end position="311"/>
    </location>
</feature>
<accession>A0A975BAE0</accession>
<keyword evidence="3" id="KW-1185">Reference proteome</keyword>
<evidence type="ECO:0000313" key="2">
    <source>
        <dbReference type="EMBL" id="QTA81758.1"/>
    </source>
</evidence>
<organism evidence="2 3">
    <name type="scientific">Desulfonema limicola</name>
    <dbReference type="NCBI Taxonomy" id="45656"/>
    <lineage>
        <taxon>Bacteria</taxon>
        <taxon>Pseudomonadati</taxon>
        <taxon>Thermodesulfobacteriota</taxon>
        <taxon>Desulfobacteria</taxon>
        <taxon>Desulfobacterales</taxon>
        <taxon>Desulfococcaceae</taxon>
        <taxon>Desulfonema</taxon>
    </lineage>
</organism>
<reference evidence="2" key="1">
    <citation type="journal article" date="2021" name="Microb. Physiol.">
        <title>Proteogenomic Insights into the Physiology of Marine, Sulfate-Reducing, Filamentous Desulfonema limicola and Desulfonema magnum.</title>
        <authorList>
            <person name="Schnaars V."/>
            <person name="Wohlbrand L."/>
            <person name="Scheve S."/>
            <person name="Hinrichs C."/>
            <person name="Reinhardt R."/>
            <person name="Rabus R."/>
        </authorList>
    </citation>
    <scope>NUCLEOTIDE SEQUENCE</scope>
    <source>
        <strain evidence="2">5ac10</strain>
    </source>
</reference>
<dbReference type="EMBL" id="CP061799">
    <property type="protein sequence ID" value="QTA81758.1"/>
    <property type="molecule type" value="Genomic_DNA"/>
</dbReference>
<gene>
    <name evidence="2" type="ORF">dnl_41070</name>
</gene>
<dbReference type="InterPro" id="IPR019267">
    <property type="entry name" value="CRISPR-assoc_Cas6_C"/>
</dbReference>
<dbReference type="RefSeq" id="WP_207687760.1">
    <property type="nucleotide sequence ID" value="NZ_CP061799.1"/>
</dbReference>
<evidence type="ECO:0000259" key="1">
    <source>
        <dbReference type="Pfam" id="PF10040"/>
    </source>
</evidence>
<dbReference type="Proteomes" id="UP000663720">
    <property type="component" value="Chromosome"/>
</dbReference>
<sequence length="314" mass="34912">MPQNYEQQLFPLLSLPVSRLKVDFSAVEDINLTGIEPVLRGRIGDRIKRSACLFPDLPSSLCGQCDFKQSCLYIRLFAPLPLEPVELPGGKVRHVPSPVRPFVLGLDGNILKPGQKGRLILSLFGPAIGECVFFLKAVMGAVMSFPLEIETTSLFAPPGDDKKAGENGAYPLYDWIYADEKESDMLELELLTPLNLVKKGRNVREDLDFLTIIQAALRRLRDLKRSFNMDGKMGQFDDSFYDLAGKVEIIENNLGFRKVSRYSARQDQDVFLDGLAGKIAFKGNFQPFMSLIRAAEIVHIGKGSSNGNGRISII</sequence>
<dbReference type="KEGG" id="dli:dnl_41070"/>
<dbReference type="Pfam" id="PF10040">
    <property type="entry name" value="CRISPR_Cas6"/>
    <property type="match status" value="1"/>
</dbReference>
<dbReference type="AlphaFoldDB" id="A0A975BAE0"/>
<protein>
    <submittedName>
        <fullName evidence="2">CRISPR-associated endoribonuclease Cas6 domain-containing protein</fullName>
    </submittedName>
</protein>
<name>A0A975BAE0_9BACT</name>